<dbReference type="PROSITE" id="PS50011">
    <property type="entry name" value="PROTEIN_KINASE_DOM"/>
    <property type="match status" value="1"/>
</dbReference>
<dbReference type="Pfam" id="PF05147">
    <property type="entry name" value="LANC_like"/>
    <property type="match status" value="1"/>
</dbReference>
<dbReference type="SMART" id="SM00220">
    <property type="entry name" value="S_TKc"/>
    <property type="match status" value="1"/>
</dbReference>
<evidence type="ECO:0000313" key="8">
    <source>
        <dbReference type="Proteomes" id="UP001240250"/>
    </source>
</evidence>
<feature type="region of interest" description="Disordered" evidence="5">
    <location>
        <begin position="479"/>
        <end position="499"/>
    </location>
</feature>
<evidence type="ECO:0000259" key="6">
    <source>
        <dbReference type="PROSITE" id="PS50011"/>
    </source>
</evidence>
<keyword evidence="3" id="KW-0418">Kinase</keyword>
<comment type="caution">
    <text evidence="7">The sequence shown here is derived from an EMBL/GenBank/DDBJ whole genome shotgun (WGS) entry which is preliminary data.</text>
</comment>
<evidence type="ECO:0000256" key="1">
    <source>
        <dbReference type="ARBA" id="ARBA00022679"/>
    </source>
</evidence>
<dbReference type="PRINTS" id="PR01955">
    <property type="entry name" value="LANCFRANKIA"/>
</dbReference>
<dbReference type="Gene3D" id="1.10.510.10">
    <property type="entry name" value="Transferase(Phosphotransferase) domain 1"/>
    <property type="match status" value="1"/>
</dbReference>
<gene>
    <name evidence="7" type="ORF">JO380_003208</name>
</gene>
<dbReference type="Pfam" id="PF25816">
    <property type="entry name" value="RamC_N"/>
    <property type="match status" value="1"/>
</dbReference>
<evidence type="ECO:0000256" key="5">
    <source>
        <dbReference type="SAM" id="MobiDB-lite"/>
    </source>
</evidence>
<dbReference type="PROSITE" id="PS00109">
    <property type="entry name" value="PROTEIN_KINASE_TYR"/>
    <property type="match status" value="1"/>
</dbReference>
<dbReference type="InterPro" id="IPR050339">
    <property type="entry name" value="CC_SR_Kinase"/>
</dbReference>
<keyword evidence="8" id="KW-1185">Reference proteome</keyword>
<name>A0ABU0GN91_9CELL</name>
<dbReference type="SMART" id="SM01260">
    <property type="entry name" value="LANC_like"/>
    <property type="match status" value="1"/>
</dbReference>
<dbReference type="EMBL" id="JAUSVM010000001">
    <property type="protein sequence ID" value="MDQ0426827.1"/>
    <property type="molecule type" value="Genomic_DNA"/>
</dbReference>
<evidence type="ECO:0000256" key="3">
    <source>
        <dbReference type="ARBA" id="ARBA00022777"/>
    </source>
</evidence>
<dbReference type="InterPro" id="IPR057929">
    <property type="entry name" value="RamC_N"/>
</dbReference>
<protein>
    <recommendedName>
        <fullName evidence="6">Protein kinase domain-containing protein</fullName>
    </recommendedName>
</protein>
<dbReference type="PANTHER" id="PTHR11042">
    <property type="entry name" value="EUKARYOTIC TRANSLATION INITIATION FACTOR 2-ALPHA KINASE EIF2-ALPHA KINASE -RELATED"/>
    <property type="match status" value="1"/>
</dbReference>
<dbReference type="InterPro" id="IPR007822">
    <property type="entry name" value="LANC-like"/>
</dbReference>
<dbReference type="InterPro" id="IPR011009">
    <property type="entry name" value="Kinase-like_dom_sf"/>
</dbReference>
<dbReference type="Proteomes" id="UP001240250">
    <property type="component" value="Unassembled WGS sequence"/>
</dbReference>
<accession>A0ABU0GN91</accession>
<keyword evidence="4" id="KW-0067">ATP-binding</keyword>
<dbReference type="PRINTS" id="PR01950">
    <property type="entry name" value="LANCSUPER"/>
</dbReference>
<evidence type="ECO:0000256" key="4">
    <source>
        <dbReference type="ARBA" id="ARBA00022840"/>
    </source>
</evidence>
<feature type="compositionally biased region" description="Low complexity" evidence="5">
    <location>
        <begin position="484"/>
        <end position="499"/>
    </location>
</feature>
<sequence length="929" mass="97045">MTDVVTTPGVGAPRTRADAGPGVVAALTAAGLDVRVVWPWAKVGRTDRPSGWKLHLTCVPTRLDHLVQVLLDVVAPTGAPFKVALDATVVALLDEGGLGDSQVGKAATVYPRTDAELGALVAALREVDLPGPHVPDDVWLGGPVHARWGTFDGVVTRDVLGQSVVQVRAPDGSLVPDAYDRHLARARFATAFAGTPLAGLQQDPPPDPSGVVGGRYAVVGELRRTASGTLLQAFDLASPVPRAMILKHGRAGTLADLHGRDVLDRLRHQRRMHELTAPLGVAPRCDPLVVVPGGAVLPLEFQADDSLEALVAARVSGRSLATCAPDARATVLDALSGVGRCLATLHALGVVHRDLSPSNVLLARGRAVLSDLELAAVLGDGTPVHGKGTPGFMAPEQLQDAPPDPAMDVHAFAALTLFALLGVDPRRLPRPEQSDGWRSLRRLVPGVPDAAWAVLRRAMDVDPARRPPLHAVRDAVDDLPRAAPPDAGVPRPAAARPVGARRATGLGTVAAPRARSAAHRTPTVDARPRPGLVGAALATLASPAVLDPDGRWISAPVRAGQASAAPEVRRSLNRGAAGPLLVCAGLARATSLPHDLVAVCRTNATALATGRAEPDAGMPGLHFGETGVLLALHAARHRGLAAFDDADVRDLWDAMLADPVWWDVTHGAAGVAVGLTRLAPLVDDPAARARALRHRDALVEQLVVAQERDGSWVTPDGVPGMSGETLTGYAHGVAGIGHALVALAPHVADADLARRAVEAGARAATWLRDGAERADDALTWPYGDRHPEHWRWWCHGAPGISRLFVALAATTGDPEHARTARRCLAGVDPAFDPANLSLCHGLAGVAELLLDAGDTLHDDALRDRGRALARTVARRHLRGRQDVYWVVEDPQVIGADLMVGLAGVVHLLARAGGVRGLPPWDGVGATVGT</sequence>
<dbReference type="Gene3D" id="1.50.10.20">
    <property type="match status" value="1"/>
</dbReference>
<dbReference type="InterPro" id="IPR008266">
    <property type="entry name" value="Tyr_kinase_AS"/>
</dbReference>
<evidence type="ECO:0000256" key="2">
    <source>
        <dbReference type="ARBA" id="ARBA00022741"/>
    </source>
</evidence>
<reference evidence="7 8" key="1">
    <citation type="submission" date="2023-07" db="EMBL/GenBank/DDBJ databases">
        <title>Sequencing the genomes of 1000 actinobacteria strains.</title>
        <authorList>
            <person name="Klenk H.-P."/>
        </authorList>
    </citation>
    <scope>NUCLEOTIDE SEQUENCE [LARGE SCALE GENOMIC DNA]</scope>
    <source>
        <strain evidence="7 8">DSM 14785</strain>
    </source>
</reference>
<evidence type="ECO:0000313" key="7">
    <source>
        <dbReference type="EMBL" id="MDQ0426827.1"/>
    </source>
</evidence>
<keyword evidence="1" id="KW-0808">Transferase</keyword>
<dbReference type="SUPFAM" id="SSF56112">
    <property type="entry name" value="Protein kinase-like (PK-like)"/>
    <property type="match status" value="1"/>
</dbReference>
<dbReference type="Pfam" id="PF00069">
    <property type="entry name" value="Pkinase"/>
    <property type="match status" value="1"/>
</dbReference>
<proteinExistence type="predicted"/>
<keyword evidence="2" id="KW-0547">Nucleotide-binding</keyword>
<dbReference type="InterPro" id="IPR000719">
    <property type="entry name" value="Prot_kinase_dom"/>
</dbReference>
<dbReference type="SUPFAM" id="SSF158745">
    <property type="entry name" value="LanC-like"/>
    <property type="match status" value="1"/>
</dbReference>
<dbReference type="RefSeq" id="WP_307417019.1">
    <property type="nucleotide sequence ID" value="NZ_JAUSVM010000001.1"/>
</dbReference>
<feature type="domain" description="Protein kinase" evidence="6">
    <location>
        <begin position="216"/>
        <end position="482"/>
    </location>
</feature>
<organism evidence="7 8">
    <name type="scientific">Cellulomonas iranensis</name>
    <dbReference type="NCBI Taxonomy" id="76862"/>
    <lineage>
        <taxon>Bacteria</taxon>
        <taxon>Bacillati</taxon>
        <taxon>Actinomycetota</taxon>
        <taxon>Actinomycetes</taxon>
        <taxon>Micrococcales</taxon>
        <taxon>Cellulomonadaceae</taxon>
        <taxon>Cellulomonas</taxon>
    </lineage>
</organism>